<keyword evidence="5 10" id="KW-0472">Membrane</keyword>
<keyword evidence="10" id="KW-0406">Ion transport</keyword>
<dbReference type="Proteomes" id="UP000051439">
    <property type="component" value="Unassembled WGS sequence"/>
</dbReference>
<keyword evidence="2 10" id="KW-1003">Cell membrane</keyword>
<keyword evidence="4 10" id="KW-1133">Transmembrane helix</keyword>
<keyword evidence="3 10" id="KW-0812">Transmembrane</keyword>
<feature type="transmembrane region" description="Helical" evidence="10">
    <location>
        <begin position="89"/>
        <end position="113"/>
    </location>
</feature>
<dbReference type="PANTHER" id="PTHR28259">
    <property type="entry name" value="FLUORIDE EXPORT PROTEIN 1-RELATED"/>
    <property type="match status" value="1"/>
</dbReference>
<sequence>MIILHVALGAGIGAILRYELTVLGKRVSRIIPYSTAIINSIGSLIAGILTGMLITSRLSAFLLTGLCGGLTTFSTFTTDTFVLLRNKRFLIAAVYWIGTVMVGIGAAAIGIWLGMHV</sequence>
<evidence type="ECO:0000256" key="7">
    <source>
        <dbReference type="ARBA" id="ARBA00035120"/>
    </source>
</evidence>
<dbReference type="EMBL" id="AZEB01000003">
    <property type="protein sequence ID" value="KRL22938.1"/>
    <property type="molecule type" value="Genomic_DNA"/>
</dbReference>
<dbReference type="HAMAP" id="MF_00454">
    <property type="entry name" value="FluC"/>
    <property type="match status" value="1"/>
</dbReference>
<keyword evidence="10" id="KW-0813">Transport</keyword>
<gene>
    <name evidence="10" type="primary">fluC</name>
    <name evidence="10" type="synonym">crcB</name>
    <name evidence="11" type="ORF">FC98_GL001693</name>
</gene>
<keyword evidence="12" id="KW-1185">Reference proteome</keyword>
<accession>A0A0R1NZG7</accession>
<comment type="caution">
    <text evidence="11">The sequence shown here is derived from an EMBL/GenBank/DDBJ whole genome shotgun (WGS) entry which is preliminary data.</text>
</comment>
<evidence type="ECO:0000256" key="4">
    <source>
        <dbReference type="ARBA" id="ARBA00022989"/>
    </source>
</evidence>
<evidence type="ECO:0000256" key="8">
    <source>
        <dbReference type="ARBA" id="ARBA00035585"/>
    </source>
</evidence>
<comment type="catalytic activity">
    <reaction evidence="8">
        <text>fluoride(in) = fluoride(out)</text>
        <dbReference type="Rhea" id="RHEA:76159"/>
        <dbReference type="ChEBI" id="CHEBI:17051"/>
    </reaction>
    <physiologicalReaction direction="left-to-right" evidence="8">
        <dbReference type="Rhea" id="RHEA:76160"/>
    </physiologicalReaction>
</comment>
<keyword evidence="10" id="KW-0479">Metal-binding</keyword>
<keyword evidence="10" id="KW-0915">Sodium</keyword>
<dbReference type="AlphaFoldDB" id="A0A0R1NZG7"/>
<evidence type="ECO:0000256" key="9">
    <source>
        <dbReference type="ARBA" id="ARBA00049940"/>
    </source>
</evidence>
<dbReference type="InterPro" id="IPR003691">
    <property type="entry name" value="FluC"/>
</dbReference>
<evidence type="ECO:0000256" key="2">
    <source>
        <dbReference type="ARBA" id="ARBA00022475"/>
    </source>
</evidence>
<dbReference type="GO" id="GO:0005886">
    <property type="term" value="C:plasma membrane"/>
    <property type="evidence" value="ECO:0007669"/>
    <property type="project" value="UniProtKB-SubCell"/>
</dbReference>
<evidence type="ECO:0000256" key="10">
    <source>
        <dbReference type="HAMAP-Rule" id="MF_00454"/>
    </source>
</evidence>
<dbReference type="RefSeq" id="WP_008856160.1">
    <property type="nucleotide sequence ID" value="NZ_AZEB01000003.1"/>
</dbReference>
<dbReference type="GO" id="GO:0046872">
    <property type="term" value="F:metal ion binding"/>
    <property type="evidence" value="ECO:0007669"/>
    <property type="project" value="UniProtKB-KW"/>
</dbReference>
<comment type="subcellular location">
    <subcellularLocation>
        <location evidence="1 10">Cell membrane</location>
        <topology evidence="1 10">Multi-pass membrane protein</topology>
    </subcellularLocation>
</comment>
<reference evidence="11 12" key="1">
    <citation type="journal article" date="2015" name="Genome Announc.">
        <title>Expanding the biotechnology potential of lactobacilli through comparative genomics of 213 strains and associated genera.</title>
        <authorList>
            <person name="Sun Z."/>
            <person name="Harris H.M."/>
            <person name="McCann A."/>
            <person name="Guo C."/>
            <person name="Argimon S."/>
            <person name="Zhang W."/>
            <person name="Yang X."/>
            <person name="Jeffery I.B."/>
            <person name="Cooney J.C."/>
            <person name="Kagawa T.F."/>
            <person name="Liu W."/>
            <person name="Song Y."/>
            <person name="Salvetti E."/>
            <person name="Wrobel A."/>
            <person name="Rasinkangas P."/>
            <person name="Parkhill J."/>
            <person name="Rea M.C."/>
            <person name="O'Sullivan O."/>
            <person name="Ritari J."/>
            <person name="Douillard F.P."/>
            <person name="Paul Ross R."/>
            <person name="Yang R."/>
            <person name="Briner A.E."/>
            <person name="Felis G.E."/>
            <person name="de Vos W.M."/>
            <person name="Barrangou R."/>
            <person name="Klaenhammer T.R."/>
            <person name="Caufield P.W."/>
            <person name="Cui Y."/>
            <person name="Zhang H."/>
            <person name="O'Toole P.W."/>
        </authorList>
    </citation>
    <scope>NUCLEOTIDE SEQUENCE [LARGE SCALE GENOMIC DNA]</scope>
    <source>
        <strain evidence="11 12">DSM 19906</strain>
    </source>
</reference>
<dbReference type="PATRIC" id="fig|1423766.4.peg.1752"/>
<evidence type="ECO:0000256" key="3">
    <source>
        <dbReference type="ARBA" id="ARBA00022692"/>
    </source>
</evidence>
<feature type="transmembrane region" description="Helical" evidence="10">
    <location>
        <begin position="36"/>
        <end position="54"/>
    </location>
</feature>
<name>A0A0R1NZG7_9LACO</name>
<evidence type="ECO:0000256" key="5">
    <source>
        <dbReference type="ARBA" id="ARBA00023136"/>
    </source>
</evidence>
<dbReference type="GO" id="GO:0140114">
    <property type="term" value="P:cellular detoxification of fluoride"/>
    <property type="evidence" value="ECO:0007669"/>
    <property type="project" value="UniProtKB-UniRule"/>
</dbReference>
<comment type="activity regulation">
    <text evidence="10">Na(+) is not transported, but it plays an essential structural role and its presence is essential for fluoride channel function.</text>
</comment>
<dbReference type="GO" id="GO:0062054">
    <property type="term" value="F:fluoride channel activity"/>
    <property type="evidence" value="ECO:0007669"/>
    <property type="project" value="UniProtKB-UniRule"/>
</dbReference>
<evidence type="ECO:0000313" key="11">
    <source>
        <dbReference type="EMBL" id="KRL22938.1"/>
    </source>
</evidence>
<dbReference type="Pfam" id="PF02537">
    <property type="entry name" value="CRCB"/>
    <property type="match status" value="1"/>
</dbReference>
<protein>
    <recommendedName>
        <fullName evidence="10">Fluoride-specific ion channel FluC</fullName>
    </recommendedName>
</protein>
<evidence type="ECO:0000256" key="6">
    <source>
        <dbReference type="ARBA" id="ARBA00023303"/>
    </source>
</evidence>
<comment type="function">
    <text evidence="9 10">Fluoride-specific ion channel. Important for reducing fluoride concentration in the cell, thus reducing its toxicity.</text>
</comment>
<organism evidence="11 12">
    <name type="scientific">Lentilactobacillus kisonensis DSM 19906 = JCM 15041</name>
    <dbReference type="NCBI Taxonomy" id="1423766"/>
    <lineage>
        <taxon>Bacteria</taxon>
        <taxon>Bacillati</taxon>
        <taxon>Bacillota</taxon>
        <taxon>Bacilli</taxon>
        <taxon>Lactobacillales</taxon>
        <taxon>Lactobacillaceae</taxon>
        <taxon>Lentilactobacillus</taxon>
    </lineage>
</organism>
<feature type="binding site" evidence="10">
    <location>
        <position position="71"/>
    </location>
    <ligand>
        <name>Na(+)</name>
        <dbReference type="ChEBI" id="CHEBI:29101"/>
        <note>structural</note>
    </ligand>
</feature>
<dbReference type="PANTHER" id="PTHR28259:SF1">
    <property type="entry name" value="FLUORIDE EXPORT PROTEIN 1-RELATED"/>
    <property type="match status" value="1"/>
</dbReference>
<keyword evidence="6 10" id="KW-0407">Ion channel</keyword>
<evidence type="ECO:0000256" key="1">
    <source>
        <dbReference type="ARBA" id="ARBA00004651"/>
    </source>
</evidence>
<evidence type="ECO:0000313" key="12">
    <source>
        <dbReference type="Proteomes" id="UP000051439"/>
    </source>
</evidence>
<feature type="transmembrane region" description="Helical" evidence="10">
    <location>
        <begin position="60"/>
        <end position="82"/>
    </location>
</feature>
<comment type="similarity">
    <text evidence="7 10">Belongs to the fluoride channel Fluc/FEX (TC 1.A.43) family.</text>
</comment>
<proteinExistence type="inferred from homology"/>
<feature type="binding site" evidence="10">
    <location>
        <position position="68"/>
    </location>
    <ligand>
        <name>Na(+)</name>
        <dbReference type="ChEBI" id="CHEBI:29101"/>
        <note>structural</note>
    </ligand>
</feature>